<evidence type="ECO:0000259" key="3">
    <source>
        <dbReference type="PROSITE" id="PS50894"/>
    </source>
</evidence>
<keyword evidence="2" id="KW-0597">Phosphoprotein</keyword>
<dbReference type="Gene3D" id="1.20.120.160">
    <property type="entry name" value="HPT domain"/>
    <property type="match status" value="1"/>
</dbReference>
<sequence>MDDTQKSTPGLDYAQALNRLGGNTVLLQAVLASFVETYQSLPQQLPHLAAQQDWEALRVLCHTLKGSAANISATRLSRAGAEVEALIKQGQVPVPEFMWRECLAAWSELEPSLNKLMTVVETDEGKELTATELMVRLVKLLPLIETDLAAADSAFIELRTARVPERFQANFSMFIKQFDAFDLKGAKVSLNRMLGRDSNE</sequence>
<dbReference type="EMBL" id="JAHEPS010000004">
    <property type="protein sequence ID" value="MBT1445079.1"/>
    <property type="molecule type" value="Genomic_DNA"/>
</dbReference>
<feature type="domain" description="HPt" evidence="3">
    <location>
        <begin position="23"/>
        <end position="120"/>
    </location>
</feature>
<evidence type="ECO:0000313" key="5">
    <source>
        <dbReference type="Proteomes" id="UP001195903"/>
    </source>
</evidence>
<proteinExistence type="predicted"/>
<comment type="caution">
    <text evidence="4">The sequence shown here is derived from an EMBL/GenBank/DDBJ whole genome shotgun (WGS) entry which is preliminary data.</text>
</comment>
<gene>
    <name evidence="4" type="ORF">KJI95_11165</name>
</gene>
<evidence type="ECO:0000313" key="4">
    <source>
        <dbReference type="EMBL" id="MBT1445079.1"/>
    </source>
</evidence>
<dbReference type="SUPFAM" id="SSF47226">
    <property type="entry name" value="Histidine-containing phosphotransfer domain, HPT domain"/>
    <property type="match status" value="1"/>
</dbReference>
<organism evidence="4 5">
    <name type="scientific">Shewanella jiangmenensis</name>
    <dbReference type="NCBI Taxonomy" id="2837387"/>
    <lineage>
        <taxon>Bacteria</taxon>
        <taxon>Pseudomonadati</taxon>
        <taxon>Pseudomonadota</taxon>
        <taxon>Gammaproteobacteria</taxon>
        <taxon>Alteromonadales</taxon>
        <taxon>Shewanellaceae</taxon>
        <taxon>Shewanella</taxon>
    </lineage>
</organism>
<evidence type="ECO:0000256" key="1">
    <source>
        <dbReference type="ARBA" id="ARBA00023012"/>
    </source>
</evidence>
<dbReference type="Pfam" id="PF01627">
    <property type="entry name" value="Hpt"/>
    <property type="match status" value="1"/>
</dbReference>
<dbReference type="InterPro" id="IPR036641">
    <property type="entry name" value="HPT_dom_sf"/>
</dbReference>
<reference evidence="4 5" key="1">
    <citation type="submission" date="2021-05" db="EMBL/GenBank/DDBJ databases">
        <title>Shewanella sp. JM162201.</title>
        <authorList>
            <person name="Xu S."/>
            <person name="Li A."/>
        </authorList>
    </citation>
    <scope>NUCLEOTIDE SEQUENCE [LARGE SCALE GENOMIC DNA]</scope>
    <source>
        <strain evidence="4 5">JM162201</strain>
    </source>
</reference>
<feature type="modified residue" description="Phosphohistidine" evidence="2">
    <location>
        <position position="62"/>
    </location>
</feature>
<keyword evidence="5" id="KW-1185">Reference proteome</keyword>
<dbReference type="InterPro" id="IPR008207">
    <property type="entry name" value="Sig_transdc_His_kin_Hpt_dom"/>
</dbReference>
<protein>
    <submittedName>
        <fullName evidence="4">Hpt domain-containing protein</fullName>
    </submittedName>
</protein>
<accession>A0ABS5V3R0</accession>
<dbReference type="Proteomes" id="UP001195903">
    <property type="component" value="Unassembled WGS sequence"/>
</dbReference>
<dbReference type="RefSeq" id="WP_214507288.1">
    <property type="nucleotide sequence ID" value="NZ_JAHEPS010000004.1"/>
</dbReference>
<evidence type="ECO:0000256" key="2">
    <source>
        <dbReference type="PROSITE-ProRule" id="PRU00110"/>
    </source>
</evidence>
<keyword evidence="1" id="KW-0902">Two-component regulatory system</keyword>
<dbReference type="PROSITE" id="PS50894">
    <property type="entry name" value="HPT"/>
    <property type="match status" value="1"/>
</dbReference>
<name>A0ABS5V3R0_9GAMM</name>